<sequence length="62" mass="6835">MAALKFFNLLMVALASKKTIITYEASISHGSPFSFFGFLLIVSFQPLFFVSPVFILISTDVA</sequence>
<accession>A0A5D2AJK4</accession>
<dbReference type="Proteomes" id="UP000323506">
    <property type="component" value="Chromosome D11"/>
</dbReference>
<dbReference type="AlphaFoldDB" id="A0A5D2AJK4"/>
<evidence type="ECO:0000313" key="2">
    <source>
        <dbReference type="EMBL" id="TYG44689.1"/>
    </source>
</evidence>
<organism evidence="2 3">
    <name type="scientific">Gossypium darwinii</name>
    <name type="common">Darwin's cotton</name>
    <name type="synonym">Gossypium barbadense var. darwinii</name>
    <dbReference type="NCBI Taxonomy" id="34276"/>
    <lineage>
        <taxon>Eukaryota</taxon>
        <taxon>Viridiplantae</taxon>
        <taxon>Streptophyta</taxon>
        <taxon>Embryophyta</taxon>
        <taxon>Tracheophyta</taxon>
        <taxon>Spermatophyta</taxon>
        <taxon>Magnoliopsida</taxon>
        <taxon>eudicotyledons</taxon>
        <taxon>Gunneridae</taxon>
        <taxon>Pentapetalae</taxon>
        <taxon>rosids</taxon>
        <taxon>malvids</taxon>
        <taxon>Malvales</taxon>
        <taxon>Malvaceae</taxon>
        <taxon>Malvoideae</taxon>
        <taxon>Gossypium</taxon>
    </lineage>
</organism>
<protein>
    <submittedName>
        <fullName evidence="2">Uncharacterized protein</fullName>
    </submittedName>
</protein>
<reference evidence="2 3" key="1">
    <citation type="submission" date="2019-06" db="EMBL/GenBank/DDBJ databases">
        <title>WGS assembly of Gossypium darwinii.</title>
        <authorList>
            <person name="Chen Z.J."/>
            <person name="Sreedasyam A."/>
            <person name="Ando A."/>
            <person name="Song Q."/>
            <person name="De L."/>
            <person name="Hulse-Kemp A."/>
            <person name="Ding M."/>
            <person name="Ye W."/>
            <person name="Kirkbride R."/>
            <person name="Jenkins J."/>
            <person name="Plott C."/>
            <person name="Lovell J."/>
            <person name="Lin Y.-M."/>
            <person name="Vaughn R."/>
            <person name="Liu B."/>
            <person name="Li W."/>
            <person name="Simpson S."/>
            <person name="Scheffler B."/>
            <person name="Saski C."/>
            <person name="Grover C."/>
            <person name="Hu G."/>
            <person name="Conover J."/>
            <person name="Carlson J."/>
            <person name="Shu S."/>
            <person name="Boston L."/>
            <person name="Williams M."/>
            <person name="Peterson D."/>
            <person name="Mcgee K."/>
            <person name="Jones D."/>
            <person name="Wendel J."/>
            <person name="Stelly D."/>
            <person name="Grimwood J."/>
            <person name="Schmutz J."/>
        </authorList>
    </citation>
    <scope>NUCLEOTIDE SEQUENCE [LARGE SCALE GENOMIC DNA]</scope>
    <source>
        <strain evidence="2">1808015.09</strain>
    </source>
</reference>
<keyword evidence="1" id="KW-0812">Transmembrane</keyword>
<evidence type="ECO:0000256" key="1">
    <source>
        <dbReference type="SAM" id="Phobius"/>
    </source>
</evidence>
<dbReference type="EMBL" id="CM017711">
    <property type="protein sequence ID" value="TYG44689.1"/>
    <property type="molecule type" value="Genomic_DNA"/>
</dbReference>
<proteinExistence type="predicted"/>
<keyword evidence="1" id="KW-0472">Membrane</keyword>
<evidence type="ECO:0000313" key="3">
    <source>
        <dbReference type="Proteomes" id="UP000323506"/>
    </source>
</evidence>
<gene>
    <name evidence="2" type="ORF">ES288_D11G115800v1</name>
</gene>
<keyword evidence="3" id="KW-1185">Reference proteome</keyword>
<keyword evidence="1" id="KW-1133">Transmembrane helix</keyword>
<feature type="transmembrane region" description="Helical" evidence="1">
    <location>
        <begin position="33"/>
        <end position="57"/>
    </location>
</feature>
<name>A0A5D2AJK4_GOSDA</name>